<evidence type="ECO:0000256" key="5">
    <source>
        <dbReference type="ARBA" id="ARBA00038359"/>
    </source>
</evidence>
<gene>
    <name evidence="8" type="ORF">N7456_000430</name>
</gene>
<dbReference type="OrthoDB" id="3934549at2759"/>
<feature type="domain" description="Rhodopsin" evidence="7">
    <location>
        <begin position="35"/>
        <end position="272"/>
    </location>
</feature>
<dbReference type="AlphaFoldDB" id="A0A9W9GC46"/>
<dbReference type="Proteomes" id="UP001149165">
    <property type="component" value="Unassembled WGS sequence"/>
</dbReference>
<dbReference type="InterPro" id="IPR049326">
    <property type="entry name" value="Rhodopsin_dom_fungi"/>
</dbReference>
<evidence type="ECO:0000256" key="4">
    <source>
        <dbReference type="ARBA" id="ARBA00023136"/>
    </source>
</evidence>
<evidence type="ECO:0000256" key="1">
    <source>
        <dbReference type="ARBA" id="ARBA00004141"/>
    </source>
</evidence>
<sequence length="375" mass="42104">MESTSTAPSSVDDITWHIYVGTISTIVPATLVVILRLAARHVSRAGLWWDDHTIVVALILNWAMAALRWAQILLHYYGADSHSLPPEKVQGFGKLFIAVQLIYFLNAVFTKASLLLLYHRIFGVVQGFRWVLWISGFIVIAYWLANTLVTIFQCWPISKLWNPNYEGHCINIGAFGRWSGVANVIIDIVILCLPYPMAWRLQTTLRQKMILTGIFLLGTFVCIISILRVTSFDYRNLGDGTYKNIEPATWSSIEQSVGIICACLPTLRPFFRWLYGASRKSTKNRDSGMSEFPKQPLACRTSQAGTAVDEENALGLADLPAADEREAWKEVRRSQVQVGLGNERPLSQETVGSHLSRDFRTGRIGILEPRPSSFA</sequence>
<comment type="subcellular location">
    <subcellularLocation>
        <location evidence="1">Membrane</location>
        <topology evidence="1">Multi-pass membrane protein</topology>
    </subcellularLocation>
</comment>
<evidence type="ECO:0000256" key="2">
    <source>
        <dbReference type="ARBA" id="ARBA00022692"/>
    </source>
</evidence>
<feature type="transmembrane region" description="Helical" evidence="6">
    <location>
        <begin position="209"/>
        <end position="227"/>
    </location>
</feature>
<feature type="transmembrane region" description="Helical" evidence="6">
    <location>
        <begin position="130"/>
        <end position="158"/>
    </location>
</feature>
<proteinExistence type="inferred from homology"/>
<comment type="caution">
    <text evidence="8">The sequence shown here is derived from an EMBL/GenBank/DDBJ whole genome shotgun (WGS) entry which is preliminary data.</text>
</comment>
<feature type="transmembrane region" description="Helical" evidence="6">
    <location>
        <begin position="55"/>
        <end position="77"/>
    </location>
</feature>
<dbReference type="PANTHER" id="PTHR33048">
    <property type="entry name" value="PTH11-LIKE INTEGRAL MEMBRANE PROTEIN (AFU_ORTHOLOGUE AFUA_5G11245)"/>
    <property type="match status" value="1"/>
</dbReference>
<evidence type="ECO:0000313" key="9">
    <source>
        <dbReference type="Proteomes" id="UP001149165"/>
    </source>
</evidence>
<reference evidence="8" key="2">
    <citation type="journal article" date="2023" name="IMA Fungus">
        <title>Comparative genomic study of the Penicillium genus elucidates a diverse pangenome and 15 lateral gene transfer events.</title>
        <authorList>
            <person name="Petersen C."/>
            <person name="Sorensen T."/>
            <person name="Nielsen M.R."/>
            <person name="Sondergaard T.E."/>
            <person name="Sorensen J.L."/>
            <person name="Fitzpatrick D.A."/>
            <person name="Frisvad J.C."/>
            <person name="Nielsen K.L."/>
        </authorList>
    </citation>
    <scope>NUCLEOTIDE SEQUENCE</scope>
    <source>
        <strain evidence="8">IBT 30069</strain>
    </source>
</reference>
<evidence type="ECO:0000259" key="7">
    <source>
        <dbReference type="Pfam" id="PF20684"/>
    </source>
</evidence>
<dbReference type="EMBL" id="JAPQKH010000001">
    <property type="protein sequence ID" value="KAJ5116082.1"/>
    <property type="molecule type" value="Genomic_DNA"/>
</dbReference>
<comment type="similarity">
    <text evidence="5">Belongs to the SAT4 family.</text>
</comment>
<evidence type="ECO:0000256" key="6">
    <source>
        <dbReference type="SAM" id="Phobius"/>
    </source>
</evidence>
<organism evidence="8 9">
    <name type="scientific">Penicillium angulare</name>
    <dbReference type="NCBI Taxonomy" id="116970"/>
    <lineage>
        <taxon>Eukaryota</taxon>
        <taxon>Fungi</taxon>
        <taxon>Dikarya</taxon>
        <taxon>Ascomycota</taxon>
        <taxon>Pezizomycotina</taxon>
        <taxon>Eurotiomycetes</taxon>
        <taxon>Eurotiomycetidae</taxon>
        <taxon>Eurotiales</taxon>
        <taxon>Aspergillaceae</taxon>
        <taxon>Penicillium</taxon>
    </lineage>
</organism>
<evidence type="ECO:0000256" key="3">
    <source>
        <dbReference type="ARBA" id="ARBA00022989"/>
    </source>
</evidence>
<reference evidence="8" key="1">
    <citation type="submission" date="2022-11" db="EMBL/GenBank/DDBJ databases">
        <authorList>
            <person name="Petersen C."/>
        </authorList>
    </citation>
    <scope>NUCLEOTIDE SEQUENCE</scope>
    <source>
        <strain evidence="8">IBT 30069</strain>
    </source>
</reference>
<feature type="transmembrane region" description="Helical" evidence="6">
    <location>
        <begin position="97"/>
        <end position="118"/>
    </location>
</feature>
<evidence type="ECO:0000313" key="8">
    <source>
        <dbReference type="EMBL" id="KAJ5116082.1"/>
    </source>
</evidence>
<protein>
    <recommendedName>
        <fullName evidence="7">Rhodopsin domain-containing protein</fullName>
    </recommendedName>
</protein>
<name>A0A9W9GC46_9EURO</name>
<dbReference type="Pfam" id="PF20684">
    <property type="entry name" value="Fung_rhodopsin"/>
    <property type="match status" value="1"/>
</dbReference>
<keyword evidence="9" id="KW-1185">Reference proteome</keyword>
<keyword evidence="3 6" id="KW-1133">Transmembrane helix</keyword>
<dbReference type="InterPro" id="IPR052337">
    <property type="entry name" value="SAT4-like"/>
</dbReference>
<feature type="transmembrane region" description="Helical" evidence="6">
    <location>
        <begin position="16"/>
        <end position="35"/>
    </location>
</feature>
<dbReference type="PANTHER" id="PTHR33048:SF47">
    <property type="entry name" value="INTEGRAL MEMBRANE PROTEIN-RELATED"/>
    <property type="match status" value="1"/>
</dbReference>
<accession>A0A9W9GC46</accession>
<dbReference type="GO" id="GO:0016020">
    <property type="term" value="C:membrane"/>
    <property type="evidence" value="ECO:0007669"/>
    <property type="project" value="UniProtKB-SubCell"/>
</dbReference>
<keyword evidence="2 6" id="KW-0812">Transmembrane</keyword>
<keyword evidence="4 6" id="KW-0472">Membrane</keyword>
<feature type="transmembrane region" description="Helical" evidence="6">
    <location>
        <begin position="178"/>
        <end position="197"/>
    </location>
</feature>